<gene>
    <name evidence="1" type="ORF">ERS852407_05104</name>
</gene>
<proteinExistence type="predicted"/>
<accession>A0A174KYX2</accession>
<reference evidence="1 2" key="1">
    <citation type="submission" date="2015-09" db="EMBL/GenBank/DDBJ databases">
        <authorList>
            <consortium name="Pathogen Informatics"/>
        </authorList>
    </citation>
    <scope>NUCLEOTIDE SEQUENCE [LARGE SCALE GENOMIC DNA]</scope>
    <source>
        <strain evidence="1 2">2789STDY5608850</strain>
    </source>
</reference>
<dbReference type="InterPro" id="IPR010064">
    <property type="entry name" value="HK97-gp10_tail"/>
</dbReference>
<dbReference type="AlphaFoldDB" id="A0A174KYX2"/>
<name>A0A174KYX2_9FIRM</name>
<dbReference type="Proteomes" id="UP000095651">
    <property type="component" value="Unassembled WGS sequence"/>
</dbReference>
<evidence type="ECO:0000313" key="1">
    <source>
        <dbReference type="EMBL" id="CUP14489.1"/>
    </source>
</evidence>
<evidence type="ECO:0000313" key="2">
    <source>
        <dbReference type="Proteomes" id="UP000095651"/>
    </source>
</evidence>
<dbReference type="Pfam" id="PF04883">
    <property type="entry name" value="HK97-gp10_like"/>
    <property type="match status" value="1"/>
</dbReference>
<organism evidence="1 2">
    <name type="scientific">Hungatella hathewayi</name>
    <dbReference type="NCBI Taxonomy" id="154046"/>
    <lineage>
        <taxon>Bacteria</taxon>
        <taxon>Bacillati</taxon>
        <taxon>Bacillota</taxon>
        <taxon>Clostridia</taxon>
        <taxon>Lachnospirales</taxon>
        <taxon>Lachnospiraceae</taxon>
        <taxon>Hungatella</taxon>
    </lineage>
</organism>
<sequence length="189" mass="21705">MEGVCIVAKWGIFDFEDVRKLQKQIEQIEKGRDEFCQQCAKELAARLLRMVKQRTPVGVYNARTVEFIAHLPQRRVEFDTKSGKHVSFTAKATAKKVKFTPKPSGKTGGTLRRGWIIGEIRHNGDLYEIEIINPVLYAQYVEYGHRTANHKGWVKGKFMLTISEQKIQEIAPALLEKKLNEYLRGCLDV</sequence>
<dbReference type="EMBL" id="CYZE01000019">
    <property type="protein sequence ID" value="CUP14489.1"/>
    <property type="molecule type" value="Genomic_DNA"/>
</dbReference>
<protein>
    <submittedName>
        <fullName evidence="1">Phage protein</fullName>
    </submittedName>
</protein>